<sequence>MSEYVSVSIPEALARRARELARERRRSLDTVIAEVLDEALPPGETPEPADGEDEVVLREMQAYTALYPALRASYPGQHVAVVDGQLVDHDGDPEALYRRVIARYPDRFVWLTKVEDEPLATLNFRSPRLISVP</sequence>
<dbReference type="Pfam" id="PF18929">
    <property type="entry name" value="DUF5678"/>
    <property type="match status" value="1"/>
</dbReference>
<organism evidence="2 3">
    <name type="scientific">Candidatus Promineifilum breve</name>
    <dbReference type="NCBI Taxonomy" id="1806508"/>
    <lineage>
        <taxon>Bacteria</taxon>
        <taxon>Bacillati</taxon>
        <taxon>Chloroflexota</taxon>
        <taxon>Ardenticatenia</taxon>
        <taxon>Candidatus Promineifilales</taxon>
        <taxon>Candidatus Promineifilaceae</taxon>
        <taxon>Candidatus Promineifilum</taxon>
    </lineage>
</organism>
<dbReference type="KEGG" id="pbf:CFX0092_A2653"/>
<evidence type="ECO:0000313" key="3">
    <source>
        <dbReference type="Proteomes" id="UP000215027"/>
    </source>
</evidence>
<dbReference type="InterPro" id="IPR043734">
    <property type="entry name" value="DUF5678"/>
</dbReference>
<dbReference type="Proteomes" id="UP000215027">
    <property type="component" value="Chromosome I"/>
</dbReference>
<accession>A0A160T2Z7</accession>
<keyword evidence="3" id="KW-1185">Reference proteome</keyword>
<evidence type="ECO:0000259" key="1">
    <source>
        <dbReference type="Pfam" id="PF18929"/>
    </source>
</evidence>
<name>A0A160T2Z7_9CHLR</name>
<feature type="domain" description="DUF5678" evidence="1">
    <location>
        <begin position="73"/>
        <end position="114"/>
    </location>
</feature>
<dbReference type="AlphaFoldDB" id="A0A160T2Z7"/>
<proteinExistence type="predicted"/>
<dbReference type="EMBL" id="LN890655">
    <property type="protein sequence ID" value="CUS04531.2"/>
    <property type="molecule type" value="Genomic_DNA"/>
</dbReference>
<protein>
    <recommendedName>
        <fullName evidence="1">DUF5678 domain-containing protein</fullName>
    </recommendedName>
</protein>
<reference evidence="2" key="1">
    <citation type="submission" date="2016-01" db="EMBL/GenBank/DDBJ databases">
        <authorList>
            <person name="Mcilroy J.S."/>
            <person name="Karst M S."/>
            <person name="Albertsen M."/>
        </authorList>
    </citation>
    <scope>NUCLEOTIDE SEQUENCE</scope>
    <source>
        <strain evidence="2">Cfx-K</strain>
    </source>
</reference>
<dbReference type="RefSeq" id="WP_095043852.1">
    <property type="nucleotide sequence ID" value="NZ_LN890655.1"/>
</dbReference>
<evidence type="ECO:0000313" key="2">
    <source>
        <dbReference type="EMBL" id="CUS04531.2"/>
    </source>
</evidence>
<gene>
    <name evidence="2" type="ORF">CFX0092_A2653</name>
</gene>